<reference evidence="2" key="1">
    <citation type="submission" date="2015-08" db="EMBL/GenBank/DDBJ databases">
        <authorList>
            <person name="Varghese N."/>
        </authorList>
    </citation>
    <scope>NUCLEOTIDE SEQUENCE [LARGE SCALE GENOMIC DNA]</scope>
    <source>
        <strain evidence="2">DSM 27808</strain>
    </source>
</reference>
<sequence length="152" mass="17547">MKFEVSSNLKISPEDIDGLLTMKGVNTELNPFIRMTVPSEWSSKPIFEWPTGNVLFSSWILLFGILPIDRHTFFFQSIDRQSGFAEASSSLTNRLWHHRRDISRNGTSCRVTDTVEFQCRLPVLAYVLAPVYRFIFKHRHQVLRSYYGGSAS</sequence>
<dbReference type="EMBL" id="CYHB01000001">
    <property type="protein sequence ID" value="CUA83169.1"/>
    <property type="molecule type" value="Genomic_DNA"/>
</dbReference>
<name>A0A0K6GX32_9GAMM</name>
<keyword evidence="2" id="KW-1185">Reference proteome</keyword>
<dbReference type="AlphaFoldDB" id="A0A0K6GX32"/>
<accession>A0A0K6GX32</accession>
<dbReference type="InterPro" id="IPR023393">
    <property type="entry name" value="START-like_dom_sf"/>
</dbReference>
<evidence type="ECO:0008006" key="3">
    <source>
        <dbReference type="Google" id="ProtNLM"/>
    </source>
</evidence>
<evidence type="ECO:0000313" key="2">
    <source>
        <dbReference type="Proteomes" id="UP000182598"/>
    </source>
</evidence>
<gene>
    <name evidence="1" type="ORF">Ga0061064_0461</name>
</gene>
<organism evidence="1 2">
    <name type="scientific">Pseudidiomarina woesei</name>
    <dbReference type="NCBI Taxonomy" id="1381080"/>
    <lineage>
        <taxon>Bacteria</taxon>
        <taxon>Pseudomonadati</taxon>
        <taxon>Pseudomonadota</taxon>
        <taxon>Gammaproteobacteria</taxon>
        <taxon>Alteromonadales</taxon>
        <taxon>Idiomarinaceae</taxon>
        <taxon>Pseudidiomarina</taxon>
    </lineage>
</organism>
<protein>
    <recommendedName>
        <fullName evidence="3">Ligand-binding SRPBCC domain</fullName>
    </recommendedName>
</protein>
<dbReference type="Gene3D" id="3.30.530.20">
    <property type="match status" value="1"/>
</dbReference>
<proteinExistence type="predicted"/>
<dbReference type="Proteomes" id="UP000182598">
    <property type="component" value="Unassembled WGS sequence"/>
</dbReference>
<evidence type="ECO:0000313" key="1">
    <source>
        <dbReference type="EMBL" id="CUA83169.1"/>
    </source>
</evidence>